<gene>
    <name evidence="1" type="ORF">PMAA_027240</name>
</gene>
<evidence type="ECO:0000313" key="1">
    <source>
        <dbReference type="EMBL" id="EEA27884.1"/>
    </source>
</evidence>
<dbReference type="Proteomes" id="UP000001294">
    <property type="component" value="Unassembled WGS sequence"/>
</dbReference>
<name>B6Q1L8_TALMQ</name>
<reference evidence="2" key="1">
    <citation type="journal article" date="2015" name="Genome Announc.">
        <title>Genome sequence of the AIDS-associated pathogen Penicillium marneffei (ATCC18224) and its near taxonomic relative Talaromyces stipitatus (ATCC10500).</title>
        <authorList>
            <person name="Nierman W.C."/>
            <person name="Fedorova-Abrams N.D."/>
            <person name="Andrianopoulos A."/>
        </authorList>
    </citation>
    <scope>NUCLEOTIDE SEQUENCE [LARGE SCALE GENOMIC DNA]</scope>
    <source>
        <strain evidence="2">ATCC 18224 / CBS 334.59 / QM 7333</strain>
    </source>
</reference>
<accession>B6Q1L8</accession>
<sequence>MLPIDIRVWDAFLFSTFTDANGAPTLVRIYIGLIMQGHTATDILKWCKEGTLVNHAVEILTPWVATQNGELVRKDLLFLVENSAALTDWNQRLSSFDGSTARGRWTTQAMWCVMAGKPPGRDANADIEWLKRRNALFAWGVAIWRIPPDPIWVVYDPNLDVYHDLGYVVATTPAWAGSLRNEYHARFGYDKMGIPRADNFEEFYGIWQTQSFLRYFNPNWGDRKFRKNLEDFFNSTQGRGRVESVWRLHHLVQLGDTDFIEKGPTGIFAFAWHEYGLAHGTPTQILKRKVLFHKTLEYCGDPMQLHIAMRNGQMRDFVERVYFENQMPVDVNELGLI</sequence>
<evidence type="ECO:0000313" key="2">
    <source>
        <dbReference type="Proteomes" id="UP000001294"/>
    </source>
</evidence>
<keyword evidence="2" id="KW-1185">Reference proteome</keyword>
<dbReference type="EMBL" id="DS995899">
    <property type="protein sequence ID" value="EEA27884.1"/>
    <property type="molecule type" value="Genomic_DNA"/>
</dbReference>
<dbReference type="VEuPathDB" id="FungiDB:PMAA_027240"/>
<protein>
    <submittedName>
        <fullName evidence="1">Uncharacterized protein</fullName>
    </submittedName>
</protein>
<dbReference type="HOGENOM" id="CLU_824144_0_0_1"/>
<dbReference type="AlphaFoldDB" id="B6Q1L8"/>
<organism evidence="1 2">
    <name type="scientific">Talaromyces marneffei (strain ATCC 18224 / CBS 334.59 / QM 7333)</name>
    <name type="common">Penicillium marneffei</name>
    <dbReference type="NCBI Taxonomy" id="441960"/>
    <lineage>
        <taxon>Eukaryota</taxon>
        <taxon>Fungi</taxon>
        <taxon>Dikarya</taxon>
        <taxon>Ascomycota</taxon>
        <taxon>Pezizomycotina</taxon>
        <taxon>Eurotiomycetes</taxon>
        <taxon>Eurotiomycetidae</taxon>
        <taxon>Eurotiales</taxon>
        <taxon>Trichocomaceae</taxon>
        <taxon>Talaromyces</taxon>
        <taxon>Talaromyces sect. Talaromyces</taxon>
    </lineage>
</organism>
<proteinExistence type="predicted"/>
<dbReference type="PhylomeDB" id="B6Q1L8"/>